<dbReference type="EMBL" id="BDQB01000256">
    <property type="protein sequence ID" value="GBH22387.1"/>
    <property type="molecule type" value="Genomic_RNA"/>
</dbReference>
<proteinExistence type="predicted"/>
<organism evidence="1">
    <name type="scientific">viral metagenome</name>
    <dbReference type="NCBI Taxonomy" id="1070528"/>
    <lineage>
        <taxon>unclassified sequences</taxon>
        <taxon>metagenomes</taxon>
        <taxon>organismal metagenomes</taxon>
    </lineage>
</organism>
<comment type="caution">
    <text evidence="1">The sequence shown here is derived from an EMBL/GenBank/DDBJ whole genome shotgun (WGS) entry which is preliminary data.</text>
</comment>
<sequence>MTSSVTQVITEAPPSEEDQLQVLDAILNDQSSCVSFAELLLVRIREHSPTLRLRLNNGLQHLTSSAITIADVGTRNIKLADSHGPLDCKVGIPRTAAAKRVLWDNTHAILTRNRMAGLQLRNVRPLGSGVDSLAIDSAAVSHAGSQSILPIQADSTGAPLSFSSVRKSRSHKPREVEVLLTHKRGAVKVPTSSLRVEQSPNGFVHPEAVIPAFADRLRQVPIRLTQIVLKDHTRMRLADLKIDEAVYIAALKQPHTLTVEYEAALSEPLAAGATLHHTMVGFVETAIPDRDGHPINCKVVLSVVVKDQFSHSAVIHGISGQAFGISIMSIGVDALAASVNPRFLHETAYDGGAMADAAIIQSYGGPGRCMFHVRGQGHADMFKLAHRLAQVNKWTGMPRRHGQGTRPDFIPPSTYGLDVEDILALAELKDSPVPVILDIVRSLLANLGTSLASFKLAFSNSLHVGRHDKIWVSEDCDQLALLQQFGVTAVSSDVMLLKSLLSSICDITMDVGSSAHMPYVTVSNQHLYTLFYPLSHGNVVLDQTRLVPEVLLVPATSLIVTSVYNTVDTNGFSCIQRLQNNFRDPLQGPLRGTIPLGAQVSLLKLDTAELRSSTVSVCIHGTWWSLDNLISVAIRKIDSAFAAPKKPAHSAYTFVTPYFVLLFALGDNYAADHRIRVYLHDTGRRSLLIKGFKNLRNHMLSQGKSAQLLNFIFHSTGVAREYLQPPKR</sequence>
<name>A0A2V0RBA0_9ZZZZ</name>
<evidence type="ECO:0000313" key="1">
    <source>
        <dbReference type="EMBL" id="GBH22387.1"/>
    </source>
</evidence>
<accession>A0A2V0RBA0</accession>
<reference evidence="1" key="1">
    <citation type="submission" date="2017-04" db="EMBL/GenBank/DDBJ databases">
        <title>Unveiling RNA virosphere associated with marine microorganisms.</title>
        <authorList>
            <person name="Urayama S."/>
            <person name="Takaki Y."/>
            <person name="Nishi S."/>
            <person name="Yoshida Y."/>
            <person name="Deguchi S."/>
            <person name="Takai K."/>
            <person name="Nunoura T."/>
        </authorList>
    </citation>
    <scope>NUCLEOTIDE SEQUENCE</scope>
</reference>
<protein>
    <submittedName>
        <fullName evidence="1">Uncharacterized protein</fullName>
    </submittedName>
</protein>
<dbReference type="AlphaFoldDB" id="A0A2V0RBA0"/>